<keyword evidence="2" id="KW-1185">Reference proteome</keyword>
<evidence type="ECO:0000313" key="2">
    <source>
        <dbReference type="Proteomes" id="UP000218334"/>
    </source>
</evidence>
<sequence length="120" mass="14002">MVRLTTWLLFICQSLPTRNQHSFIFVNKLAFLLLHIQHLRVWHLWSTISMTCRLQCRESISSTSKLSWPTLSHSKNYSLKESGQGLNVEDTFAGKRIIPKTCMCSAKWRMWTRAAVAEFD</sequence>
<proteinExistence type="predicted"/>
<evidence type="ECO:0000313" key="1">
    <source>
        <dbReference type="EMBL" id="PBK75266.1"/>
    </source>
</evidence>
<organism evidence="1 2">
    <name type="scientific">Armillaria solidipes</name>
    <dbReference type="NCBI Taxonomy" id="1076256"/>
    <lineage>
        <taxon>Eukaryota</taxon>
        <taxon>Fungi</taxon>
        <taxon>Dikarya</taxon>
        <taxon>Basidiomycota</taxon>
        <taxon>Agaricomycotina</taxon>
        <taxon>Agaricomycetes</taxon>
        <taxon>Agaricomycetidae</taxon>
        <taxon>Agaricales</taxon>
        <taxon>Marasmiineae</taxon>
        <taxon>Physalacriaceae</taxon>
        <taxon>Armillaria</taxon>
    </lineage>
</organism>
<reference evidence="2" key="1">
    <citation type="journal article" date="2017" name="Nat. Ecol. Evol.">
        <title>Genome expansion and lineage-specific genetic innovations in the forest pathogenic fungi Armillaria.</title>
        <authorList>
            <person name="Sipos G."/>
            <person name="Prasanna A.N."/>
            <person name="Walter M.C."/>
            <person name="O'Connor E."/>
            <person name="Balint B."/>
            <person name="Krizsan K."/>
            <person name="Kiss B."/>
            <person name="Hess J."/>
            <person name="Varga T."/>
            <person name="Slot J."/>
            <person name="Riley R."/>
            <person name="Boka B."/>
            <person name="Rigling D."/>
            <person name="Barry K."/>
            <person name="Lee J."/>
            <person name="Mihaltcheva S."/>
            <person name="LaButti K."/>
            <person name="Lipzen A."/>
            <person name="Waldron R."/>
            <person name="Moloney N.M."/>
            <person name="Sperisen C."/>
            <person name="Kredics L."/>
            <person name="Vagvoelgyi C."/>
            <person name="Patrignani A."/>
            <person name="Fitzpatrick D."/>
            <person name="Nagy I."/>
            <person name="Doyle S."/>
            <person name="Anderson J.B."/>
            <person name="Grigoriev I.V."/>
            <person name="Gueldener U."/>
            <person name="Muensterkoetter M."/>
            <person name="Nagy L.G."/>
        </authorList>
    </citation>
    <scope>NUCLEOTIDE SEQUENCE [LARGE SCALE GENOMIC DNA]</scope>
    <source>
        <strain evidence="2">28-4</strain>
    </source>
</reference>
<protein>
    <submittedName>
        <fullName evidence="1">Uncharacterized protein</fullName>
    </submittedName>
</protein>
<dbReference type="EMBL" id="KZ293418">
    <property type="protein sequence ID" value="PBK75266.1"/>
    <property type="molecule type" value="Genomic_DNA"/>
</dbReference>
<dbReference type="Proteomes" id="UP000218334">
    <property type="component" value="Unassembled WGS sequence"/>
</dbReference>
<accession>A0A2H3CIY7</accession>
<gene>
    <name evidence="1" type="ORF">ARMSODRAFT_513999</name>
</gene>
<dbReference type="AlphaFoldDB" id="A0A2H3CIY7"/>
<name>A0A2H3CIY7_9AGAR</name>